<dbReference type="GO" id="GO:0005546">
    <property type="term" value="F:phosphatidylinositol-4,5-bisphosphate binding"/>
    <property type="evidence" value="ECO:0007669"/>
    <property type="project" value="InterPro"/>
</dbReference>
<dbReference type="InterPro" id="IPR046364">
    <property type="entry name" value="Exo70_C"/>
</dbReference>
<gene>
    <name evidence="6" type="ORF">HD556DRAFT_1243327</name>
</gene>
<sequence length="614" mass="68151">MDDDSAEIELLEQNLNKTHQISQRMTSILTNFDTRLVKLEKSILPLYNSTQKLKQRAHNIDRALLKIDEVASSQDGIAVEEGLILRGPQLGQLDAYIDILERLNAAIAFKSSDADSRDMARLFETGAKKLSQLYTKLVAEGSSGSPPVSGLAFMLTEFPPSLMSSLTPLVAFLRTLPLPSTHPSHLAASAILNTLKDAQRGYADMRGNWSRKALEMHSRRVIDRAETLDGVAAGKEFSLWIDSLLRVTETEYTLLAELAPLSSNTLIASTYDTLLTPLLTLFTDTLSSLTSLIKRSLHKYTFHALSAFSALSMSQSRWESVLARRGREGNELRDGLNAIRGVCLRSFPELLADLKLAAVGKGGSDLSVSLADITISTVQYLNRIPDVQDAVGSALSALGDGNWRMGDGKQVGKTAKSNSVEVKEKVLIQHFVYDVMNTLIGSLTTLSRTQRRPPFGSVFLLNNISHLVSHLVLRPTNPNTPSLLSKPTIDFLTSSWRTAKAGYFDANFSPLMQALADDTRDKTSGSGWKAAAKEKFTRFYDLLEEVGERHRMAKVLDEDPEERSAVGEEVVKLVVPSLQRFMQKQKEREFSKNPQKYIKLSPEEVESRIRNFYN</sequence>
<feature type="domain" description="Exocyst complex subunit Exo70 C-terminal" evidence="5">
    <location>
        <begin position="244"/>
        <end position="609"/>
    </location>
</feature>
<reference evidence="6" key="1">
    <citation type="journal article" date="2020" name="New Phytol.">
        <title>Comparative genomics reveals dynamic genome evolution in host specialist ectomycorrhizal fungi.</title>
        <authorList>
            <person name="Lofgren L.A."/>
            <person name="Nguyen N.H."/>
            <person name="Vilgalys R."/>
            <person name="Ruytinx J."/>
            <person name="Liao H.L."/>
            <person name="Branco S."/>
            <person name="Kuo A."/>
            <person name="LaButti K."/>
            <person name="Lipzen A."/>
            <person name="Andreopoulos W."/>
            <person name="Pangilinan J."/>
            <person name="Riley R."/>
            <person name="Hundley H."/>
            <person name="Na H."/>
            <person name="Barry K."/>
            <person name="Grigoriev I.V."/>
            <person name="Stajich J.E."/>
            <person name="Kennedy P.G."/>
        </authorList>
    </citation>
    <scope>NUCLEOTIDE SEQUENCE</scope>
    <source>
        <strain evidence="6">S12</strain>
    </source>
</reference>
<comment type="function">
    <text evidence="4">Involved in the secretory pathway as part of the exocyst complex which tethers secretory vesicles to the sites of exocytosis. Also plays a role in the assembly of the exocyst.</text>
</comment>
<comment type="similarity">
    <text evidence="1 4">Belongs to the EXO70 family.</text>
</comment>
<dbReference type="AlphaFoldDB" id="A0A9P7AHS7"/>
<evidence type="ECO:0000313" key="7">
    <source>
        <dbReference type="Proteomes" id="UP000719766"/>
    </source>
</evidence>
<evidence type="ECO:0000256" key="3">
    <source>
        <dbReference type="ARBA" id="ARBA00022483"/>
    </source>
</evidence>
<organism evidence="6 7">
    <name type="scientific">Suillus plorans</name>
    <dbReference type="NCBI Taxonomy" id="116603"/>
    <lineage>
        <taxon>Eukaryota</taxon>
        <taxon>Fungi</taxon>
        <taxon>Dikarya</taxon>
        <taxon>Basidiomycota</taxon>
        <taxon>Agaricomycotina</taxon>
        <taxon>Agaricomycetes</taxon>
        <taxon>Agaricomycetidae</taxon>
        <taxon>Boletales</taxon>
        <taxon>Suillineae</taxon>
        <taxon>Suillaceae</taxon>
        <taxon>Suillus</taxon>
    </lineage>
</organism>
<dbReference type="InterPro" id="IPR016159">
    <property type="entry name" value="Cullin_repeat-like_dom_sf"/>
</dbReference>
<keyword evidence="7" id="KW-1185">Reference proteome</keyword>
<dbReference type="PANTHER" id="PTHR12542">
    <property type="entry name" value="EXOCYST COMPLEX PROTEIN EXO70"/>
    <property type="match status" value="1"/>
</dbReference>
<dbReference type="GO" id="GO:0005935">
    <property type="term" value="C:cellular bud neck"/>
    <property type="evidence" value="ECO:0007669"/>
    <property type="project" value="UniProtKB-SubCell"/>
</dbReference>
<dbReference type="Proteomes" id="UP000719766">
    <property type="component" value="Unassembled WGS sequence"/>
</dbReference>
<dbReference type="EMBL" id="JABBWE010000056">
    <property type="protein sequence ID" value="KAG1789742.1"/>
    <property type="molecule type" value="Genomic_DNA"/>
</dbReference>
<keyword evidence="4" id="KW-0653">Protein transport</keyword>
<dbReference type="GeneID" id="64592126"/>
<dbReference type="GO" id="GO:0015031">
    <property type="term" value="P:protein transport"/>
    <property type="evidence" value="ECO:0007669"/>
    <property type="project" value="UniProtKB-KW"/>
</dbReference>
<name>A0A9P7AHS7_9AGAM</name>
<dbReference type="PANTHER" id="PTHR12542:SF41">
    <property type="entry name" value="EXOCYST COMPLEX COMPONENT 7"/>
    <property type="match status" value="1"/>
</dbReference>
<keyword evidence="2 4" id="KW-0813">Transport</keyword>
<evidence type="ECO:0000256" key="1">
    <source>
        <dbReference type="ARBA" id="ARBA00006756"/>
    </source>
</evidence>
<dbReference type="RefSeq" id="XP_041156772.1">
    <property type="nucleotide sequence ID" value="XM_041298362.1"/>
</dbReference>
<evidence type="ECO:0000256" key="4">
    <source>
        <dbReference type="RuleBase" id="RU365026"/>
    </source>
</evidence>
<dbReference type="GO" id="GO:0000145">
    <property type="term" value="C:exocyst"/>
    <property type="evidence" value="ECO:0007669"/>
    <property type="project" value="InterPro"/>
</dbReference>
<dbReference type="OrthoDB" id="1922221at2759"/>
<accession>A0A9P7AHS7</accession>
<evidence type="ECO:0000313" key="6">
    <source>
        <dbReference type="EMBL" id="KAG1789742.1"/>
    </source>
</evidence>
<evidence type="ECO:0000259" key="5">
    <source>
        <dbReference type="Pfam" id="PF03081"/>
    </source>
</evidence>
<protein>
    <recommendedName>
        <fullName evidence="4">Exocyst complex protein EXO70</fullName>
    </recommendedName>
</protein>
<dbReference type="SUPFAM" id="SSF74788">
    <property type="entry name" value="Cullin repeat-like"/>
    <property type="match status" value="1"/>
</dbReference>
<evidence type="ECO:0000256" key="2">
    <source>
        <dbReference type="ARBA" id="ARBA00022448"/>
    </source>
</evidence>
<comment type="subcellular location">
    <subcellularLocation>
        <location evidence="4">Bud</location>
    </subcellularLocation>
    <subcellularLocation>
        <location evidence="4">Bud neck</location>
    </subcellularLocation>
</comment>
<keyword evidence="3 4" id="KW-0268">Exocytosis</keyword>
<proteinExistence type="inferred from homology"/>
<dbReference type="InterPro" id="IPR004140">
    <property type="entry name" value="Exo70"/>
</dbReference>
<dbReference type="Gene3D" id="1.20.1280.170">
    <property type="entry name" value="Exocyst complex component Exo70"/>
    <property type="match status" value="1"/>
</dbReference>
<dbReference type="GO" id="GO:0006887">
    <property type="term" value="P:exocytosis"/>
    <property type="evidence" value="ECO:0007669"/>
    <property type="project" value="UniProtKB-KW"/>
</dbReference>
<comment type="caution">
    <text evidence="6">The sequence shown here is derived from an EMBL/GenBank/DDBJ whole genome shotgun (WGS) entry which is preliminary data.</text>
</comment>
<dbReference type="Pfam" id="PF03081">
    <property type="entry name" value="Exo70_C"/>
    <property type="match status" value="1"/>
</dbReference>